<reference evidence="16 17" key="1">
    <citation type="submission" date="2013-09" db="EMBL/GenBank/DDBJ databases">
        <title>Biodegradation of hydrocarbons in the deep terrestrial subsurface : characterization of a microbial consortium composed of two Desulfotomaculum species originating from a deep geological formation.</title>
        <authorList>
            <person name="Aullo T."/>
            <person name="Berlendis S."/>
            <person name="Lascourreges J.-F."/>
            <person name="Dessort D."/>
            <person name="Saint-Laurent S."/>
            <person name="Schraauwers B."/>
            <person name="Mas J."/>
            <person name="Magot M."/>
            <person name="Ranchou-Peyruse A."/>
        </authorList>
    </citation>
    <scope>NUCLEOTIDE SEQUENCE [LARGE SCALE GENOMIC DNA]</scope>
    <source>
        <strain evidence="16 17">Bs107</strain>
    </source>
</reference>
<dbReference type="SMART" id="SM00387">
    <property type="entry name" value="HATPase_c"/>
    <property type="match status" value="1"/>
</dbReference>
<accession>A0A2C6MBM4</accession>
<evidence type="ECO:0000256" key="8">
    <source>
        <dbReference type="ARBA" id="ARBA00022741"/>
    </source>
</evidence>
<dbReference type="InterPro" id="IPR029016">
    <property type="entry name" value="GAF-like_dom_sf"/>
</dbReference>
<evidence type="ECO:0000256" key="4">
    <source>
        <dbReference type="ARBA" id="ARBA00022475"/>
    </source>
</evidence>
<dbReference type="RefSeq" id="WP_099081987.1">
    <property type="nucleotide sequence ID" value="NZ_AWQQ01000007.1"/>
</dbReference>
<dbReference type="InterPro" id="IPR036890">
    <property type="entry name" value="HATPase_C_sf"/>
</dbReference>
<dbReference type="Gene3D" id="3.30.565.10">
    <property type="entry name" value="Histidine kinase-like ATPase, C-terminal domain"/>
    <property type="match status" value="1"/>
</dbReference>
<gene>
    <name evidence="16" type="ORF">P378_01280</name>
</gene>
<proteinExistence type="predicted"/>
<evidence type="ECO:0000256" key="12">
    <source>
        <dbReference type="ARBA" id="ARBA00023012"/>
    </source>
</evidence>
<protein>
    <recommendedName>
        <fullName evidence="3">histidine kinase</fullName>
        <ecNumber evidence="3">2.7.13.3</ecNumber>
    </recommendedName>
</protein>
<dbReference type="PANTHER" id="PTHR34220:SF7">
    <property type="entry name" value="SENSOR HISTIDINE KINASE YPDA"/>
    <property type="match status" value="1"/>
</dbReference>
<keyword evidence="12" id="KW-0902">Two-component regulatory system</keyword>
<keyword evidence="5" id="KW-0597">Phosphoprotein</keyword>
<comment type="subcellular location">
    <subcellularLocation>
        <location evidence="2">Cell membrane</location>
        <topology evidence="2">Multi-pass membrane protein</topology>
    </subcellularLocation>
</comment>
<dbReference type="Gene3D" id="3.30.450.40">
    <property type="match status" value="1"/>
</dbReference>
<evidence type="ECO:0000256" key="6">
    <source>
        <dbReference type="ARBA" id="ARBA00022679"/>
    </source>
</evidence>
<keyword evidence="4" id="KW-1003">Cell membrane</keyword>
<dbReference type="Proteomes" id="UP000222564">
    <property type="component" value="Unassembled WGS sequence"/>
</dbReference>
<dbReference type="PANTHER" id="PTHR34220">
    <property type="entry name" value="SENSOR HISTIDINE KINASE YPDA"/>
    <property type="match status" value="1"/>
</dbReference>
<dbReference type="Pfam" id="PF07694">
    <property type="entry name" value="5TM-5TMR_LYT"/>
    <property type="match status" value="1"/>
</dbReference>
<dbReference type="SUPFAM" id="SSF55874">
    <property type="entry name" value="ATPase domain of HSP90 chaperone/DNA topoisomerase II/histidine kinase"/>
    <property type="match status" value="1"/>
</dbReference>
<dbReference type="InterPro" id="IPR005467">
    <property type="entry name" value="His_kinase_dom"/>
</dbReference>
<dbReference type="InterPro" id="IPR011620">
    <property type="entry name" value="Sig_transdc_His_kinase_LytS_TM"/>
</dbReference>
<dbReference type="InterPro" id="IPR003018">
    <property type="entry name" value="GAF"/>
</dbReference>
<keyword evidence="7 14" id="KW-0812">Transmembrane</keyword>
<evidence type="ECO:0000256" key="7">
    <source>
        <dbReference type="ARBA" id="ARBA00022692"/>
    </source>
</evidence>
<dbReference type="SMART" id="SM00065">
    <property type="entry name" value="GAF"/>
    <property type="match status" value="1"/>
</dbReference>
<keyword evidence="11 14" id="KW-1133">Transmembrane helix</keyword>
<evidence type="ECO:0000256" key="10">
    <source>
        <dbReference type="ARBA" id="ARBA00022840"/>
    </source>
</evidence>
<keyword evidence="9 16" id="KW-0418">Kinase</keyword>
<dbReference type="InterPro" id="IPR004358">
    <property type="entry name" value="Sig_transdc_His_kin-like_C"/>
</dbReference>
<feature type="domain" description="Histidine kinase" evidence="15">
    <location>
        <begin position="476"/>
        <end position="578"/>
    </location>
</feature>
<dbReference type="EC" id="2.7.13.3" evidence="3"/>
<sequence>MSWLLLIFMVERMGFIVAIAFLFTRWSRFRALLENKPVLKNKFLLALIFGLFGIIGTYTGITVSPGQVQHQFPGSLSYEDAIANSRAIGVMVAGLLGGPLTGLGAGLLAGIHRMSLGGFTDVACGISTVYEGLLAGVVYWKLRQQAVISPGVALATGIAGEIGQMAIILMVAEPFHKALALVKIIAVPMIVANSLGIALFIAIVRTVVEHERTVGAVQAQKALAIADKTLSHLRTGLNFDSALATARIIYEKSGAGAVAITDHRFILAHVGAGADHHLPGAPILTEVTRQVLERGELKVATSPSEILCKNRECPLQSAIVVPLHSGKKVIGTLKLYFVKRRKPDRIMVELARGLAQLFSTQLELGEAERQARLLQDAEIKALQAQINPHFLFNALNTVVSLIRTSPDDARGVLVQLGNYIRQNLKSSLNKWTSLETELKHVQAYLAVVQARFSNRLNVTVDVPARFYGIALPPLTLQPLVENAIQHGFVKITEESAVCIGAIEHDGDLVITVKDNGAGIQPEKLKNLLDEEKLQGSEGIGLMNVHSRLKGVFGPEYGLSIESTPNKGTTVQFKIPLTAKKEV</sequence>
<evidence type="ECO:0000256" key="13">
    <source>
        <dbReference type="ARBA" id="ARBA00023136"/>
    </source>
</evidence>
<comment type="catalytic activity">
    <reaction evidence="1">
        <text>ATP + protein L-histidine = ADP + protein N-phospho-L-histidine.</text>
        <dbReference type="EC" id="2.7.13.3"/>
    </reaction>
</comment>
<dbReference type="InterPro" id="IPR010559">
    <property type="entry name" value="Sig_transdc_His_kin_internal"/>
</dbReference>
<keyword evidence="6" id="KW-0808">Transferase</keyword>
<feature type="transmembrane region" description="Helical" evidence="14">
    <location>
        <begin position="184"/>
        <end position="204"/>
    </location>
</feature>
<dbReference type="EMBL" id="AWQQ01000007">
    <property type="protein sequence ID" value="PHJ39827.1"/>
    <property type="molecule type" value="Genomic_DNA"/>
</dbReference>
<dbReference type="GO" id="GO:0071555">
    <property type="term" value="P:cell wall organization"/>
    <property type="evidence" value="ECO:0007669"/>
    <property type="project" value="InterPro"/>
</dbReference>
<dbReference type="PROSITE" id="PS50109">
    <property type="entry name" value="HIS_KIN"/>
    <property type="match status" value="1"/>
</dbReference>
<evidence type="ECO:0000313" key="17">
    <source>
        <dbReference type="Proteomes" id="UP000222564"/>
    </source>
</evidence>
<evidence type="ECO:0000256" key="3">
    <source>
        <dbReference type="ARBA" id="ARBA00012438"/>
    </source>
</evidence>
<feature type="transmembrane region" description="Helical" evidence="14">
    <location>
        <begin position="87"/>
        <end position="110"/>
    </location>
</feature>
<name>A0A2C6MBM4_9FIRM</name>
<dbReference type="OrthoDB" id="9809348at2"/>
<evidence type="ECO:0000256" key="14">
    <source>
        <dbReference type="SAM" id="Phobius"/>
    </source>
</evidence>
<dbReference type="InterPro" id="IPR003594">
    <property type="entry name" value="HATPase_dom"/>
</dbReference>
<evidence type="ECO:0000256" key="11">
    <source>
        <dbReference type="ARBA" id="ARBA00022989"/>
    </source>
</evidence>
<organism evidence="16 17">
    <name type="scientific">Desulforamulus profundi</name>
    <dbReference type="NCBI Taxonomy" id="1383067"/>
    <lineage>
        <taxon>Bacteria</taxon>
        <taxon>Bacillati</taxon>
        <taxon>Bacillota</taxon>
        <taxon>Clostridia</taxon>
        <taxon>Eubacteriales</taxon>
        <taxon>Peptococcaceae</taxon>
        <taxon>Desulforamulus</taxon>
    </lineage>
</organism>
<feature type="transmembrane region" description="Helical" evidence="14">
    <location>
        <begin position="152"/>
        <end position="172"/>
    </location>
</feature>
<keyword evidence="13 14" id="KW-0472">Membrane</keyword>
<dbReference type="GO" id="GO:0005886">
    <property type="term" value="C:plasma membrane"/>
    <property type="evidence" value="ECO:0007669"/>
    <property type="project" value="UniProtKB-SubCell"/>
</dbReference>
<dbReference type="Pfam" id="PF02518">
    <property type="entry name" value="HATPase_c"/>
    <property type="match status" value="1"/>
</dbReference>
<dbReference type="PRINTS" id="PR00344">
    <property type="entry name" value="BCTRLSENSOR"/>
</dbReference>
<dbReference type="SUPFAM" id="SSF55781">
    <property type="entry name" value="GAF domain-like"/>
    <property type="match status" value="1"/>
</dbReference>
<comment type="caution">
    <text evidence="16">The sequence shown here is derived from an EMBL/GenBank/DDBJ whole genome shotgun (WGS) entry which is preliminary data.</text>
</comment>
<evidence type="ECO:0000313" key="16">
    <source>
        <dbReference type="EMBL" id="PHJ39827.1"/>
    </source>
</evidence>
<dbReference type="AlphaFoldDB" id="A0A2C6MBM4"/>
<dbReference type="Pfam" id="PF06580">
    <property type="entry name" value="His_kinase"/>
    <property type="match status" value="1"/>
</dbReference>
<evidence type="ECO:0000256" key="5">
    <source>
        <dbReference type="ARBA" id="ARBA00022553"/>
    </source>
</evidence>
<dbReference type="GO" id="GO:0005524">
    <property type="term" value="F:ATP binding"/>
    <property type="evidence" value="ECO:0007669"/>
    <property type="project" value="UniProtKB-KW"/>
</dbReference>
<feature type="transmembrane region" description="Helical" evidence="14">
    <location>
        <begin position="6"/>
        <end position="23"/>
    </location>
</feature>
<feature type="transmembrane region" description="Helical" evidence="14">
    <location>
        <begin position="43"/>
        <end position="67"/>
    </location>
</feature>
<keyword evidence="8" id="KW-0547">Nucleotide-binding</keyword>
<keyword evidence="17" id="KW-1185">Reference proteome</keyword>
<evidence type="ECO:0000256" key="2">
    <source>
        <dbReference type="ARBA" id="ARBA00004651"/>
    </source>
</evidence>
<evidence type="ECO:0000259" key="15">
    <source>
        <dbReference type="PROSITE" id="PS50109"/>
    </source>
</evidence>
<dbReference type="GO" id="GO:0000155">
    <property type="term" value="F:phosphorelay sensor kinase activity"/>
    <property type="evidence" value="ECO:0007669"/>
    <property type="project" value="InterPro"/>
</dbReference>
<keyword evidence="10" id="KW-0067">ATP-binding</keyword>
<dbReference type="InterPro" id="IPR050640">
    <property type="entry name" value="Bact_2-comp_sensor_kinase"/>
</dbReference>
<evidence type="ECO:0000256" key="9">
    <source>
        <dbReference type="ARBA" id="ARBA00022777"/>
    </source>
</evidence>
<evidence type="ECO:0000256" key="1">
    <source>
        <dbReference type="ARBA" id="ARBA00000085"/>
    </source>
</evidence>
<dbReference type="Pfam" id="PF01590">
    <property type="entry name" value="GAF"/>
    <property type="match status" value="1"/>
</dbReference>
<feature type="transmembrane region" description="Helical" evidence="14">
    <location>
        <begin position="122"/>
        <end position="140"/>
    </location>
</feature>